<dbReference type="Gene3D" id="1.10.150.720">
    <property type="entry name" value="Haloacid dehalogenase-like hydrolase"/>
    <property type="match status" value="1"/>
</dbReference>
<dbReference type="Pfam" id="PF00702">
    <property type="entry name" value="Hydrolase"/>
    <property type="match status" value="1"/>
</dbReference>
<proteinExistence type="predicted"/>
<comment type="caution">
    <text evidence="1">The sequence shown here is derived from an EMBL/GenBank/DDBJ whole genome shotgun (WGS) entry which is preliminary data.</text>
</comment>
<gene>
    <name evidence="1" type="ORF">P4I72_33065</name>
</gene>
<evidence type="ECO:0000313" key="1">
    <source>
        <dbReference type="EMBL" id="MEC0231939.1"/>
    </source>
</evidence>
<dbReference type="InterPro" id="IPR023214">
    <property type="entry name" value="HAD_sf"/>
</dbReference>
<reference evidence="1 2" key="1">
    <citation type="submission" date="2023-03" db="EMBL/GenBank/DDBJ databases">
        <title>Bacillus Genome Sequencing.</title>
        <authorList>
            <person name="Dunlap C."/>
        </authorList>
    </citation>
    <scope>NUCLEOTIDE SEQUENCE [LARGE SCALE GENOMIC DNA]</scope>
    <source>
        <strain evidence="1 2">BD-533</strain>
    </source>
</reference>
<dbReference type="RefSeq" id="WP_326076033.1">
    <property type="nucleotide sequence ID" value="NZ_JARLKY010000108.1"/>
</dbReference>
<dbReference type="EMBL" id="JARLKY010000108">
    <property type="protein sequence ID" value="MEC0231939.1"/>
    <property type="molecule type" value="Genomic_DNA"/>
</dbReference>
<organism evidence="1 2">
    <name type="scientific">Paenibacillus alba</name>
    <dbReference type="NCBI Taxonomy" id="1197127"/>
    <lineage>
        <taxon>Bacteria</taxon>
        <taxon>Bacillati</taxon>
        <taxon>Bacillota</taxon>
        <taxon>Bacilli</taxon>
        <taxon>Bacillales</taxon>
        <taxon>Paenibacillaceae</taxon>
        <taxon>Paenibacillus</taxon>
    </lineage>
</organism>
<dbReference type="CDD" id="cd01427">
    <property type="entry name" value="HAD_like"/>
    <property type="match status" value="1"/>
</dbReference>
<accession>A0ABU6GH17</accession>
<dbReference type="InterPro" id="IPR036412">
    <property type="entry name" value="HAD-like_sf"/>
</dbReference>
<dbReference type="InterPro" id="IPR044924">
    <property type="entry name" value="HAD-SF_hydro_IA_REG-2-like_cap"/>
</dbReference>
<protein>
    <submittedName>
        <fullName evidence="1">HAD family hydrolase</fullName>
    </submittedName>
</protein>
<name>A0ABU6GH17_9BACL</name>
<dbReference type="SUPFAM" id="SSF56784">
    <property type="entry name" value="HAD-like"/>
    <property type="match status" value="1"/>
</dbReference>
<sequence length="814" mass="90997">MLQVPFAPIRSTDLQLWKKDRCLGGSAFDIADIALLSLDIFDTLLFRTCANPADVFVQVAGKAHLQGCLQASITPEVFKAMRILAEHEARQKQLARTGFCEVTLELIYAQMPEGSCDKARIALIEVETEAEVCYVNPHVASLLTACQSAGIPVALLSDMYLSADQLRYILNAAGLDLAAVDTILVSSEEQEGKSSGHLFARLKEFYPHMESRRILHIGDNVAADIDGAAKAGIRAIHYNVIPEHFESLQHWEYVRHGDVLPEWKSLRKLAEASGKIDAATEQEQQFYSLGASVIGPFLQSLCDWVLDICAAEGINCVHPLMREAYLLAPMLENAAQLRGIPLQVKPIYVSRQATLLAGMASFGEVELANLVGIHGLGVGELFEVLAIGEESRYFAPYVQQKIEACKQIKGESGDTIYDQLANFLRSEPIQRKIDCSIQRHRDLLVSYLKQEFGSPEQLVTIDIGFHGTIQTSLEKIVRLAGMQPQMKHLLAVGAANRLDELSFRGMDIRYMLRAGSGGTAQAKRIARTPAFLEELMMGDFGSTLRYAQDESGKIQPVTAMLKRSENELRRKGACQRGAIAFQGYYAYLLNLKRGHLLRSSLQPEEWSKPLHRVLDMPRPLEARILGDLTHQDNFGTEYIAPICEDMAEKWFQLGAESFLNSCNYAPSILNVNWPQGVATRQYPFYLYHYYLRLQDGFGSQGMLFSAIQKMKEAGHKAIHLYGTGPFAEQALKLAWFHGLQIPYWIDPEVERHAVPWGPFQYASLEQAKHKGLASEEVSHTFWLATLSDMDSYRQTIIQAYEGSGITPIIYILYP</sequence>
<evidence type="ECO:0000313" key="2">
    <source>
        <dbReference type="Proteomes" id="UP001338137"/>
    </source>
</evidence>
<dbReference type="Proteomes" id="UP001338137">
    <property type="component" value="Unassembled WGS sequence"/>
</dbReference>
<dbReference type="Gene3D" id="3.40.50.1000">
    <property type="entry name" value="HAD superfamily/HAD-like"/>
    <property type="match status" value="1"/>
</dbReference>
<keyword evidence="1" id="KW-0378">Hydrolase</keyword>
<dbReference type="GO" id="GO:0016787">
    <property type="term" value="F:hydrolase activity"/>
    <property type="evidence" value="ECO:0007669"/>
    <property type="project" value="UniProtKB-KW"/>
</dbReference>
<keyword evidence="2" id="KW-1185">Reference proteome</keyword>